<organism evidence="1 2">
    <name type="scientific">Armillaria gallica</name>
    <name type="common">Bulbous honey fungus</name>
    <name type="synonym">Armillaria bulbosa</name>
    <dbReference type="NCBI Taxonomy" id="47427"/>
    <lineage>
        <taxon>Eukaryota</taxon>
        <taxon>Fungi</taxon>
        <taxon>Dikarya</taxon>
        <taxon>Basidiomycota</taxon>
        <taxon>Agaricomycotina</taxon>
        <taxon>Agaricomycetes</taxon>
        <taxon>Agaricomycetidae</taxon>
        <taxon>Agaricales</taxon>
        <taxon>Marasmiineae</taxon>
        <taxon>Physalacriaceae</taxon>
        <taxon>Armillaria</taxon>
    </lineage>
</organism>
<dbReference type="OrthoDB" id="10644537at2759"/>
<dbReference type="Proteomes" id="UP000217790">
    <property type="component" value="Unassembled WGS sequence"/>
</dbReference>
<name>A0A2H3DCM1_ARMGA</name>
<proteinExistence type="predicted"/>
<accession>A0A2H3DCM1</accession>
<dbReference type="EMBL" id="KZ293672">
    <property type="protein sequence ID" value="PBK88628.1"/>
    <property type="molecule type" value="Genomic_DNA"/>
</dbReference>
<evidence type="ECO:0000313" key="2">
    <source>
        <dbReference type="Proteomes" id="UP000217790"/>
    </source>
</evidence>
<dbReference type="AlphaFoldDB" id="A0A2H3DCM1"/>
<evidence type="ECO:0000313" key="1">
    <source>
        <dbReference type="EMBL" id="PBK88628.1"/>
    </source>
</evidence>
<keyword evidence="2" id="KW-1185">Reference proteome</keyword>
<sequence length="73" mass="8404">MWNTQSQLYPFQKSIESFEIYQVGVQIAKYIDSQIITAGADTFSDRKNETSKCCDISFDLLMIKTSRGKQAER</sequence>
<gene>
    <name evidence="1" type="ORF">ARMGADRAFT_362990</name>
</gene>
<dbReference type="InParanoid" id="A0A2H3DCM1"/>
<protein>
    <submittedName>
        <fullName evidence="1">Uncharacterized protein</fullName>
    </submittedName>
</protein>
<reference evidence="2" key="1">
    <citation type="journal article" date="2017" name="Nat. Ecol. Evol.">
        <title>Genome expansion and lineage-specific genetic innovations in the forest pathogenic fungi Armillaria.</title>
        <authorList>
            <person name="Sipos G."/>
            <person name="Prasanna A.N."/>
            <person name="Walter M.C."/>
            <person name="O'Connor E."/>
            <person name="Balint B."/>
            <person name="Krizsan K."/>
            <person name="Kiss B."/>
            <person name="Hess J."/>
            <person name="Varga T."/>
            <person name="Slot J."/>
            <person name="Riley R."/>
            <person name="Boka B."/>
            <person name="Rigling D."/>
            <person name="Barry K."/>
            <person name="Lee J."/>
            <person name="Mihaltcheva S."/>
            <person name="LaButti K."/>
            <person name="Lipzen A."/>
            <person name="Waldron R."/>
            <person name="Moloney N.M."/>
            <person name="Sperisen C."/>
            <person name="Kredics L."/>
            <person name="Vagvoelgyi C."/>
            <person name="Patrignani A."/>
            <person name="Fitzpatrick D."/>
            <person name="Nagy I."/>
            <person name="Doyle S."/>
            <person name="Anderson J.B."/>
            <person name="Grigoriev I.V."/>
            <person name="Gueldener U."/>
            <person name="Muensterkoetter M."/>
            <person name="Nagy L.G."/>
        </authorList>
    </citation>
    <scope>NUCLEOTIDE SEQUENCE [LARGE SCALE GENOMIC DNA]</scope>
    <source>
        <strain evidence="2">Ar21-2</strain>
    </source>
</reference>